<reference evidence="14" key="2">
    <citation type="submission" date="2020-09" db="EMBL/GenBank/DDBJ databases">
        <authorList>
            <person name="Sun Q."/>
            <person name="Zhou Y."/>
        </authorList>
    </citation>
    <scope>NUCLEOTIDE SEQUENCE</scope>
    <source>
        <strain evidence="14">CGMCC 1.15082</strain>
    </source>
</reference>
<evidence type="ECO:0000256" key="8">
    <source>
        <dbReference type="ARBA" id="ARBA00022842"/>
    </source>
</evidence>
<gene>
    <name evidence="14" type="primary">corA</name>
    <name evidence="14" type="ORF">GCM10011491_40820</name>
</gene>
<evidence type="ECO:0000256" key="12">
    <source>
        <dbReference type="ARBA" id="ARBA00034269"/>
    </source>
</evidence>
<keyword evidence="6" id="KW-0997">Cell inner membrane</keyword>
<reference evidence="14" key="1">
    <citation type="journal article" date="2014" name="Int. J. Syst. Evol. Microbiol.">
        <title>Complete genome sequence of Corynebacterium casei LMG S-19264T (=DSM 44701T), isolated from a smear-ripened cheese.</title>
        <authorList>
            <consortium name="US DOE Joint Genome Institute (JGI-PGF)"/>
            <person name="Walter F."/>
            <person name="Albersmeier A."/>
            <person name="Kalinowski J."/>
            <person name="Ruckert C."/>
        </authorList>
    </citation>
    <scope>NUCLEOTIDE SEQUENCE</scope>
    <source>
        <strain evidence="14">CGMCC 1.15082</strain>
    </source>
</reference>
<keyword evidence="11 13" id="KW-0472">Membrane</keyword>
<keyword evidence="4" id="KW-0813">Transport</keyword>
<keyword evidence="5" id="KW-1003">Cell membrane</keyword>
<evidence type="ECO:0000256" key="1">
    <source>
        <dbReference type="ARBA" id="ARBA00004429"/>
    </source>
</evidence>
<keyword evidence="9 13" id="KW-1133">Transmembrane helix</keyword>
<dbReference type="Gene3D" id="3.30.460.20">
    <property type="entry name" value="CorA soluble domain-like"/>
    <property type="match status" value="1"/>
</dbReference>
<dbReference type="RefSeq" id="WP_188826041.1">
    <property type="nucleotide sequence ID" value="NZ_BMHH01000025.1"/>
</dbReference>
<evidence type="ECO:0000256" key="2">
    <source>
        <dbReference type="ARBA" id="ARBA00009765"/>
    </source>
</evidence>
<feature type="transmembrane region" description="Helical" evidence="13">
    <location>
        <begin position="272"/>
        <end position="292"/>
    </location>
</feature>
<accession>A0A916SQI1</accession>
<keyword evidence="15" id="KW-1185">Reference proteome</keyword>
<evidence type="ECO:0000256" key="4">
    <source>
        <dbReference type="ARBA" id="ARBA00022448"/>
    </source>
</evidence>
<dbReference type="Proteomes" id="UP000646478">
    <property type="component" value="Unassembled WGS sequence"/>
</dbReference>
<evidence type="ECO:0000256" key="9">
    <source>
        <dbReference type="ARBA" id="ARBA00022989"/>
    </source>
</evidence>
<dbReference type="InterPro" id="IPR002523">
    <property type="entry name" value="MgTranspt_CorA/ZnTranspt_ZntB"/>
</dbReference>
<dbReference type="GO" id="GO:0015087">
    <property type="term" value="F:cobalt ion transmembrane transporter activity"/>
    <property type="evidence" value="ECO:0007669"/>
    <property type="project" value="TreeGrafter"/>
</dbReference>
<organism evidence="14 15">
    <name type="scientific">Brucella endophytica</name>
    <dbReference type="NCBI Taxonomy" id="1963359"/>
    <lineage>
        <taxon>Bacteria</taxon>
        <taxon>Pseudomonadati</taxon>
        <taxon>Pseudomonadota</taxon>
        <taxon>Alphaproteobacteria</taxon>
        <taxon>Hyphomicrobiales</taxon>
        <taxon>Brucellaceae</taxon>
        <taxon>Brucella/Ochrobactrum group</taxon>
        <taxon>Brucella</taxon>
    </lineage>
</organism>
<evidence type="ECO:0000256" key="10">
    <source>
        <dbReference type="ARBA" id="ARBA00023065"/>
    </source>
</evidence>
<sequence length="330" mass="36732">MIRIYCLDTDHLILVEEEAGSSLPINAVWIDLLNPTPDEEKTVETWIGADIPTHADMVDIAESSRFYMENGAQYLTAPILYTVGKDHRKTAPISFVLSGKLLVTARYSEPRAFGLYIERAMKPGNGLIDAKCSGLAILLGLLEAATDRLADILEAVSEKIEEESQSIFHIRAHERPMTNKDFRLLLTHIGGQGAFLSKVRESLAGIGRLLVYVTTNLPASGADKDKRAWIKSLERDAQSLENYVDFLSNKINFLLDTVVGLISVEQNAIIKIFSVAAVGFMPPTLIASIYGMNFHFMPELKETWGYPMALILMVISAILPLVYFRKKGWL</sequence>
<evidence type="ECO:0000313" key="14">
    <source>
        <dbReference type="EMBL" id="GGB08615.1"/>
    </source>
</evidence>
<proteinExistence type="inferred from homology"/>
<dbReference type="PANTHER" id="PTHR47685:SF1">
    <property type="entry name" value="MAGNESIUM TRANSPORT PROTEIN CORA"/>
    <property type="match status" value="1"/>
</dbReference>
<dbReference type="AlphaFoldDB" id="A0A916SQI1"/>
<dbReference type="InterPro" id="IPR045863">
    <property type="entry name" value="CorA_TM1_TM2"/>
</dbReference>
<keyword evidence="10" id="KW-0406">Ion transport</keyword>
<feature type="transmembrane region" description="Helical" evidence="13">
    <location>
        <begin position="304"/>
        <end position="324"/>
    </location>
</feature>
<dbReference type="InterPro" id="IPR050829">
    <property type="entry name" value="CorA_MIT"/>
</dbReference>
<name>A0A916SQI1_9HYPH</name>
<dbReference type="Pfam" id="PF01544">
    <property type="entry name" value="CorA"/>
    <property type="match status" value="1"/>
</dbReference>
<dbReference type="CDD" id="cd12837">
    <property type="entry name" value="EcCorA-like_u1"/>
    <property type="match status" value="1"/>
</dbReference>
<dbReference type="Gene3D" id="1.20.58.340">
    <property type="entry name" value="Magnesium transport protein CorA, transmembrane region"/>
    <property type="match status" value="1"/>
</dbReference>
<comment type="subcellular location">
    <subcellularLocation>
        <location evidence="1">Cell inner membrane</location>
        <topology evidence="1">Multi-pass membrane protein</topology>
    </subcellularLocation>
</comment>
<dbReference type="GO" id="GO:0015095">
    <property type="term" value="F:magnesium ion transmembrane transporter activity"/>
    <property type="evidence" value="ECO:0007669"/>
    <property type="project" value="TreeGrafter"/>
</dbReference>
<evidence type="ECO:0000256" key="3">
    <source>
        <dbReference type="ARBA" id="ARBA00019439"/>
    </source>
</evidence>
<protein>
    <recommendedName>
        <fullName evidence="3">Magnesium transport protein CorA</fullName>
    </recommendedName>
</protein>
<evidence type="ECO:0000256" key="6">
    <source>
        <dbReference type="ARBA" id="ARBA00022519"/>
    </source>
</evidence>
<comment type="similarity">
    <text evidence="2">Belongs to the CorA metal ion transporter (MIT) (TC 1.A.35) family.</text>
</comment>
<evidence type="ECO:0000256" key="7">
    <source>
        <dbReference type="ARBA" id="ARBA00022692"/>
    </source>
</evidence>
<dbReference type="PANTHER" id="PTHR47685">
    <property type="entry name" value="MAGNESIUM TRANSPORT PROTEIN CORA"/>
    <property type="match status" value="1"/>
</dbReference>
<evidence type="ECO:0000313" key="15">
    <source>
        <dbReference type="Proteomes" id="UP000646478"/>
    </source>
</evidence>
<keyword evidence="8" id="KW-0460">Magnesium</keyword>
<dbReference type="SUPFAM" id="SSF143865">
    <property type="entry name" value="CorA soluble domain-like"/>
    <property type="match status" value="1"/>
</dbReference>
<keyword evidence="7 13" id="KW-0812">Transmembrane</keyword>
<evidence type="ECO:0000256" key="5">
    <source>
        <dbReference type="ARBA" id="ARBA00022475"/>
    </source>
</evidence>
<dbReference type="GO" id="GO:0015099">
    <property type="term" value="F:nickel cation transmembrane transporter activity"/>
    <property type="evidence" value="ECO:0007669"/>
    <property type="project" value="TreeGrafter"/>
</dbReference>
<evidence type="ECO:0000256" key="13">
    <source>
        <dbReference type="SAM" id="Phobius"/>
    </source>
</evidence>
<dbReference type="FunFam" id="1.20.58.340:FF:000001">
    <property type="entry name" value="Magnesium transport protein CorA"/>
    <property type="match status" value="1"/>
</dbReference>
<evidence type="ECO:0000256" key="11">
    <source>
        <dbReference type="ARBA" id="ARBA00023136"/>
    </source>
</evidence>
<dbReference type="EMBL" id="BMHH01000025">
    <property type="protein sequence ID" value="GGB08615.1"/>
    <property type="molecule type" value="Genomic_DNA"/>
</dbReference>
<dbReference type="InterPro" id="IPR045861">
    <property type="entry name" value="CorA_cytoplasmic_dom"/>
</dbReference>
<dbReference type="GO" id="GO:0005886">
    <property type="term" value="C:plasma membrane"/>
    <property type="evidence" value="ECO:0007669"/>
    <property type="project" value="UniProtKB-SubCell"/>
</dbReference>
<dbReference type="SUPFAM" id="SSF144083">
    <property type="entry name" value="Magnesium transport protein CorA, transmembrane region"/>
    <property type="match status" value="1"/>
</dbReference>
<comment type="catalytic activity">
    <reaction evidence="12">
        <text>Mg(2+)(in) = Mg(2+)(out)</text>
        <dbReference type="Rhea" id="RHEA:29827"/>
        <dbReference type="ChEBI" id="CHEBI:18420"/>
    </reaction>
</comment>
<comment type="caution">
    <text evidence="14">The sequence shown here is derived from an EMBL/GenBank/DDBJ whole genome shotgun (WGS) entry which is preliminary data.</text>
</comment>